<organism evidence="3 4">
    <name type="scientific">Candida boidinii</name>
    <name type="common">Yeast</name>
    <dbReference type="NCBI Taxonomy" id="5477"/>
    <lineage>
        <taxon>Eukaryota</taxon>
        <taxon>Fungi</taxon>
        <taxon>Dikarya</taxon>
        <taxon>Ascomycota</taxon>
        <taxon>Saccharomycotina</taxon>
        <taxon>Pichiomycetes</taxon>
        <taxon>Pichiales</taxon>
        <taxon>Pichiaceae</taxon>
        <taxon>Ogataea</taxon>
        <taxon>Ogataea/Candida clade</taxon>
    </lineage>
</organism>
<dbReference type="InterPro" id="IPR008936">
    <property type="entry name" value="Rho_GTPase_activation_prot"/>
</dbReference>
<dbReference type="GO" id="GO:0005933">
    <property type="term" value="C:cellular bud"/>
    <property type="evidence" value="ECO:0007669"/>
    <property type="project" value="UniProtKB-ARBA"/>
</dbReference>
<evidence type="ECO:0000259" key="2">
    <source>
        <dbReference type="PROSITE" id="PS50238"/>
    </source>
</evidence>
<dbReference type="PANTHER" id="PTHR23176">
    <property type="entry name" value="RHO/RAC/CDC GTPASE-ACTIVATING PROTEIN"/>
    <property type="match status" value="1"/>
</dbReference>
<dbReference type="GO" id="GO:0005938">
    <property type="term" value="C:cell cortex"/>
    <property type="evidence" value="ECO:0007669"/>
    <property type="project" value="UniProtKB-ARBA"/>
</dbReference>
<dbReference type="SUPFAM" id="SSF48350">
    <property type="entry name" value="GTPase activation domain, GAP"/>
    <property type="match status" value="1"/>
</dbReference>
<dbReference type="GO" id="GO:0005096">
    <property type="term" value="F:GTPase activator activity"/>
    <property type="evidence" value="ECO:0007669"/>
    <property type="project" value="UniProtKB-KW"/>
</dbReference>
<gene>
    <name evidence="3" type="ORF">Cboi02_000462600</name>
</gene>
<dbReference type="SMART" id="SM00324">
    <property type="entry name" value="RhoGAP"/>
    <property type="match status" value="1"/>
</dbReference>
<keyword evidence="4" id="KW-1185">Reference proteome</keyword>
<proteinExistence type="predicted"/>
<feature type="domain" description="Rho-GAP" evidence="2">
    <location>
        <begin position="195"/>
        <end position="383"/>
    </location>
</feature>
<comment type="caution">
    <text evidence="3">The sequence shown here is derived from an EMBL/GenBank/DDBJ whole genome shotgun (WGS) entry which is preliminary data.</text>
</comment>
<dbReference type="Gene3D" id="1.10.555.10">
    <property type="entry name" value="Rho GTPase activation protein"/>
    <property type="match status" value="1"/>
</dbReference>
<keyword evidence="1" id="KW-0343">GTPase activation</keyword>
<dbReference type="EMBL" id="BSXN01001937">
    <property type="protein sequence ID" value="GME75029.1"/>
    <property type="molecule type" value="Genomic_DNA"/>
</dbReference>
<dbReference type="InterPro" id="IPR050729">
    <property type="entry name" value="Rho-GAP"/>
</dbReference>
<dbReference type="SUPFAM" id="SSF50729">
    <property type="entry name" value="PH domain-like"/>
    <property type="match status" value="1"/>
</dbReference>
<name>A0A9W6WID7_CANBO</name>
<dbReference type="InterPro" id="IPR000198">
    <property type="entry name" value="RhoGAP_dom"/>
</dbReference>
<evidence type="ECO:0000313" key="4">
    <source>
        <dbReference type="Proteomes" id="UP001165120"/>
    </source>
</evidence>
<dbReference type="PROSITE" id="PS50238">
    <property type="entry name" value="RHOGAP"/>
    <property type="match status" value="1"/>
</dbReference>
<reference evidence="3" key="1">
    <citation type="submission" date="2023-04" db="EMBL/GenBank/DDBJ databases">
        <title>Candida boidinii NBRC 10035.</title>
        <authorList>
            <person name="Ichikawa N."/>
            <person name="Sato H."/>
            <person name="Tonouchi N."/>
        </authorList>
    </citation>
    <scope>NUCLEOTIDE SEQUENCE</scope>
    <source>
        <strain evidence="3">NBRC 10035</strain>
    </source>
</reference>
<evidence type="ECO:0000256" key="1">
    <source>
        <dbReference type="ARBA" id="ARBA00022468"/>
    </source>
</evidence>
<protein>
    <submittedName>
        <fullName evidence="3">Unnamed protein product</fullName>
    </submittedName>
</protein>
<dbReference type="Pfam" id="PF00620">
    <property type="entry name" value="RhoGAP"/>
    <property type="match status" value="1"/>
</dbReference>
<evidence type="ECO:0000313" key="3">
    <source>
        <dbReference type="EMBL" id="GME75029.1"/>
    </source>
</evidence>
<dbReference type="Proteomes" id="UP001165120">
    <property type="component" value="Unassembled WGS sequence"/>
</dbReference>
<sequence>MILKLEHSKKALLFKQEAELISNSKFSNNANITSSLTSRTAITAPEFLPPTVGRHSRRLPHATEKVAHHKNSRFKLSGLLNKASRPFSLNMGGFNQTTPHKIVDAIDLPMASTYSDSKIKPYLTINLKDHTIFAVYSSAASFKINKMSSNIEYFFQSMSDTDRDDWIYRINFARKHWYWSKICNKSTSSKVIFGMPIEYVCAREKTLIPKIIEKILCEIEYRGLEEVGIYRKSASIGVLTKIKTEIDNTSDYNMENQMVFDIHNLTGCIKTYLRELPDPLIPDELVPDFARIRDDGNNSSRFDLYHQVLPKLPTHNYYFLERLIRHLKLVDDYKDLNKMNSANLATVLGGVFIEGARPETMRRYFGVMNFICDDMIRNYDSIFISE</sequence>
<dbReference type="GO" id="GO:0007165">
    <property type="term" value="P:signal transduction"/>
    <property type="evidence" value="ECO:0007669"/>
    <property type="project" value="InterPro"/>
</dbReference>
<dbReference type="CDD" id="cd00159">
    <property type="entry name" value="RhoGAP"/>
    <property type="match status" value="1"/>
</dbReference>
<dbReference type="PANTHER" id="PTHR23176:SF96">
    <property type="entry name" value="GTPASE-ACTIVATING PROTEIN BEM2_IPL2"/>
    <property type="match status" value="1"/>
</dbReference>
<dbReference type="AlphaFoldDB" id="A0A9W6WID7"/>
<accession>A0A9W6WID7</accession>